<reference evidence="2" key="2">
    <citation type="submission" date="2009-09" db="EMBL/GenBank/DDBJ databases">
        <title>Complete sequence of chromosome of Candidatus Accumulibacter phosphatis clade IIA str. UW-1.</title>
        <authorList>
            <consortium name="US DOE Joint Genome Institute"/>
            <person name="Martin H.G."/>
            <person name="Ivanova N."/>
            <person name="Kunin V."/>
            <person name="Warnecke F."/>
            <person name="Barry K."/>
            <person name="He S."/>
            <person name="Salamov A."/>
            <person name="Szeto E."/>
            <person name="Dalin E."/>
            <person name="Pangilinan J.L."/>
            <person name="Lapidus A."/>
            <person name="Lowry S."/>
            <person name="Kyrpides N.C."/>
            <person name="McMahon K.D."/>
            <person name="Hugenholtz P."/>
        </authorList>
    </citation>
    <scope>NUCLEOTIDE SEQUENCE [LARGE SCALE GENOMIC DNA]</scope>
    <source>
        <strain evidence="2">UW-1</strain>
    </source>
</reference>
<dbReference type="GO" id="GO:0004534">
    <property type="term" value="F:5'-3' RNA exonuclease activity"/>
    <property type="evidence" value="ECO:0007669"/>
    <property type="project" value="TreeGrafter"/>
</dbReference>
<dbReference type="SMART" id="SM00481">
    <property type="entry name" value="POLIIIAc"/>
    <property type="match status" value="1"/>
</dbReference>
<evidence type="ECO:0000259" key="1">
    <source>
        <dbReference type="SMART" id="SM00481"/>
    </source>
</evidence>
<sequence>MRCSFCPFLSSAVFNCDLHCHSTCSDGLLPAAEVARRAAANGVDMLALTDHDDVDGLAAAREVADAVGMAFVNGVEISIEWERLQIHVLGLAFDVADAPLNAGLAAIRSGRIERARRMSAELALVGVGGAFEGAMRYAANPNLISRAHFGRYLVEAGVCKDLRSVFEAYLVPGRPGYVDHRWATLGDSVRWILDAGGIAAVAHPGRYKLTRSEMRRFLGEFKDLGGQAIEVMSGSHTPEHVAVYGRLAKEYGFLASRGSDFHGPGESYVDLGQLAPLPDGLTPVWEAF</sequence>
<gene>
    <name evidence="2" type="ordered locus">CAP2UW1_2976</name>
</gene>
<dbReference type="InterPro" id="IPR016195">
    <property type="entry name" value="Pol/histidinol_Pase-like"/>
</dbReference>
<protein>
    <submittedName>
        <fullName evidence="2">PHP domain protein</fullName>
    </submittedName>
</protein>
<dbReference type="Gene3D" id="3.20.20.140">
    <property type="entry name" value="Metal-dependent hydrolases"/>
    <property type="match status" value="1"/>
</dbReference>
<reference evidence="2" key="1">
    <citation type="submission" date="2009-08" db="EMBL/GenBank/DDBJ databases">
        <authorList>
            <consortium name="US DOE Joint Genome Institute"/>
            <person name="Lucas S."/>
            <person name="Copeland A."/>
            <person name="Lapidus A."/>
            <person name="Glavina del Rio T."/>
            <person name="Dalin E."/>
            <person name="Tice H."/>
            <person name="Bruce D."/>
            <person name="Barry K."/>
            <person name="Pitluck S."/>
            <person name="Lowry S."/>
            <person name="Larimer F."/>
            <person name="Land M."/>
            <person name="Hauser L."/>
            <person name="Kyrpides N."/>
            <person name="Ivanova N."/>
            <person name="McMahon K.D."/>
            <person name="Hugenholtz P."/>
        </authorList>
    </citation>
    <scope>NUCLEOTIDE SEQUENCE</scope>
    <source>
        <strain evidence="2">UW-1</strain>
    </source>
</reference>
<dbReference type="eggNOG" id="COG0613">
    <property type="taxonomic scope" value="Bacteria"/>
</dbReference>
<dbReference type="EMBL" id="CP001715">
    <property type="protein sequence ID" value="ACV36254.1"/>
    <property type="molecule type" value="Genomic_DNA"/>
</dbReference>
<dbReference type="CDD" id="cd07438">
    <property type="entry name" value="PHP_HisPPase_AMP"/>
    <property type="match status" value="1"/>
</dbReference>
<dbReference type="GO" id="GO:0035312">
    <property type="term" value="F:5'-3' DNA exonuclease activity"/>
    <property type="evidence" value="ECO:0007669"/>
    <property type="project" value="TreeGrafter"/>
</dbReference>
<dbReference type="InterPro" id="IPR003141">
    <property type="entry name" value="Pol/His_phosphatase_N"/>
</dbReference>
<dbReference type="InterPro" id="IPR004013">
    <property type="entry name" value="PHP_dom"/>
</dbReference>
<dbReference type="InterPro" id="IPR052018">
    <property type="entry name" value="PHP_domain"/>
</dbReference>
<dbReference type="NCBIfam" id="NF041577">
    <property type="entry name" value="nside_bi_sphtase"/>
    <property type="match status" value="1"/>
</dbReference>
<dbReference type="SUPFAM" id="SSF89550">
    <property type="entry name" value="PHP domain-like"/>
    <property type="match status" value="1"/>
</dbReference>
<dbReference type="InterPro" id="IPR049742">
    <property type="entry name" value="35NBP"/>
</dbReference>
<dbReference type="Pfam" id="PF02811">
    <property type="entry name" value="PHP"/>
    <property type="match status" value="1"/>
</dbReference>
<dbReference type="PANTHER" id="PTHR42924:SF3">
    <property type="entry name" value="POLYMERASE_HISTIDINOL PHOSPHATASE N-TERMINAL DOMAIN-CONTAINING PROTEIN"/>
    <property type="match status" value="1"/>
</dbReference>
<name>C7RU90_ACCRE</name>
<dbReference type="Gene3D" id="1.10.150.650">
    <property type="match status" value="1"/>
</dbReference>
<evidence type="ECO:0000313" key="2">
    <source>
        <dbReference type="EMBL" id="ACV36254.1"/>
    </source>
</evidence>
<dbReference type="KEGG" id="app:CAP2UW1_2976"/>
<proteinExistence type="predicted"/>
<dbReference type="STRING" id="522306.CAP2UW1_2976"/>
<organism evidence="2">
    <name type="scientific">Accumulibacter regalis</name>
    <dbReference type="NCBI Taxonomy" id="522306"/>
    <lineage>
        <taxon>Bacteria</taxon>
        <taxon>Pseudomonadati</taxon>
        <taxon>Pseudomonadota</taxon>
        <taxon>Betaproteobacteria</taxon>
        <taxon>Candidatus Accumulibacter</taxon>
    </lineage>
</organism>
<dbReference type="AlphaFoldDB" id="C7RU90"/>
<dbReference type="PANTHER" id="PTHR42924">
    <property type="entry name" value="EXONUCLEASE"/>
    <property type="match status" value="1"/>
</dbReference>
<accession>C7RU90</accession>
<dbReference type="OrthoDB" id="9804333at2"/>
<feature type="domain" description="Polymerase/histidinol phosphatase N-terminal" evidence="1">
    <location>
        <begin position="16"/>
        <end position="81"/>
    </location>
</feature>
<dbReference type="HOGENOM" id="CLU_067347_0_0_4"/>